<evidence type="ECO:0000313" key="3">
    <source>
        <dbReference type="EMBL" id="GAW92530.1"/>
    </source>
</evidence>
<dbReference type="PANTHER" id="PTHR34978">
    <property type="entry name" value="POSSIBLE SENSOR-TRANSDUCER PROTEIN BLAR"/>
    <property type="match status" value="1"/>
</dbReference>
<keyword evidence="4" id="KW-1185">Reference proteome</keyword>
<keyword evidence="1" id="KW-0812">Transmembrane</keyword>
<feature type="transmembrane region" description="Helical" evidence="1">
    <location>
        <begin position="246"/>
        <end position="264"/>
    </location>
</feature>
<protein>
    <submittedName>
        <fullName evidence="3">Peptidase M56</fullName>
    </submittedName>
</protein>
<evidence type="ECO:0000313" key="4">
    <source>
        <dbReference type="Proteomes" id="UP000197032"/>
    </source>
</evidence>
<dbReference type="InterPro" id="IPR052173">
    <property type="entry name" value="Beta-lactam_resp_regulator"/>
</dbReference>
<comment type="caution">
    <text evidence="3">The sequence shown here is derived from an EMBL/GenBank/DDBJ whole genome shotgun (WGS) entry which is preliminary data.</text>
</comment>
<dbReference type="PANTHER" id="PTHR34978:SF3">
    <property type="entry name" value="SLR0241 PROTEIN"/>
    <property type="match status" value="1"/>
</dbReference>
<evidence type="ECO:0000259" key="2">
    <source>
        <dbReference type="Pfam" id="PF05569"/>
    </source>
</evidence>
<accession>A0A1Z5HTD2</accession>
<dbReference type="AlphaFoldDB" id="A0A1Z5HTD2"/>
<dbReference type="CDD" id="cd07326">
    <property type="entry name" value="M56_BlaR1_MecR1_like"/>
    <property type="match status" value="1"/>
</dbReference>
<evidence type="ECO:0000256" key="1">
    <source>
        <dbReference type="SAM" id="Phobius"/>
    </source>
</evidence>
<reference evidence="4" key="1">
    <citation type="journal article" date="2017" name="Appl. Environ. Microbiol.">
        <title>Genomic analysis of Calderihabitans maritimus KKC1, a thermophilic hydrogenogenic carboxydotrophic bacterium isolated from marine sediment.</title>
        <authorList>
            <person name="Omae K."/>
            <person name="Yoneda Y."/>
            <person name="Fukuyama Y."/>
            <person name="Yoshida T."/>
            <person name="Sako Y."/>
        </authorList>
    </citation>
    <scope>NUCLEOTIDE SEQUENCE [LARGE SCALE GENOMIC DNA]</scope>
    <source>
        <strain evidence="4">KKC1</strain>
    </source>
</reference>
<dbReference type="Pfam" id="PF05569">
    <property type="entry name" value="Peptidase_M56"/>
    <property type="match status" value="1"/>
</dbReference>
<dbReference type="EMBL" id="BDGJ01000084">
    <property type="protein sequence ID" value="GAW92530.1"/>
    <property type="molecule type" value="Genomic_DNA"/>
</dbReference>
<name>A0A1Z5HTD2_9FIRM</name>
<dbReference type="Proteomes" id="UP000197032">
    <property type="component" value="Unassembled WGS sequence"/>
</dbReference>
<keyword evidence="1" id="KW-0472">Membrane</keyword>
<feature type="domain" description="Peptidase M56" evidence="2">
    <location>
        <begin position="31"/>
        <end position="189"/>
    </location>
</feature>
<organism evidence="3 4">
    <name type="scientific">Calderihabitans maritimus</name>
    <dbReference type="NCBI Taxonomy" id="1246530"/>
    <lineage>
        <taxon>Bacteria</taxon>
        <taxon>Bacillati</taxon>
        <taxon>Bacillota</taxon>
        <taxon>Clostridia</taxon>
        <taxon>Neomoorellales</taxon>
        <taxon>Calderihabitantaceae</taxon>
        <taxon>Calderihabitans</taxon>
    </lineage>
</organism>
<dbReference type="InterPro" id="IPR008756">
    <property type="entry name" value="Peptidase_M56"/>
</dbReference>
<proteinExistence type="predicted"/>
<sequence length="267" mass="29869">MVYGVLGAYIFYKWYAINLKHGFFAFCPQFLQNIKWQLTTMTLLAVLLFTMVLRGGSYLWQQLRNNQKLLGRLQELKISLPAELENLTRKYGLQGKIFYTVDTEPYAFVCGLLKPRIVLSRGLFNTLTTEELEAVLLHENYHLIEYDPLKITLGGAIARSLFFIPLAGQLYGAFKCNRELAADASAVRVQGDNLGLALALQKLLQAQTASRSDLAARVGIIGTAELRITQLIEGEKSAKITIVRKGQVLLTAAIILVTIMLLLTRCV</sequence>
<gene>
    <name evidence="3" type="ORF">KKC1_16840</name>
</gene>
<keyword evidence="1" id="KW-1133">Transmembrane helix</keyword>
<feature type="transmembrane region" description="Helical" evidence="1">
    <location>
        <begin position="38"/>
        <end position="60"/>
    </location>
</feature>
<dbReference type="Gene3D" id="3.30.2010.10">
    <property type="entry name" value="Metalloproteases ('zincins'), catalytic domain"/>
    <property type="match status" value="1"/>
</dbReference>